<name>A0A7W7CG18_9PSEU</name>
<evidence type="ECO:0000313" key="2">
    <source>
        <dbReference type="EMBL" id="MBB4679113.1"/>
    </source>
</evidence>
<dbReference type="InterPro" id="IPR002575">
    <property type="entry name" value="Aminoglycoside_PTrfase"/>
</dbReference>
<evidence type="ECO:0000259" key="1">
    <source>
        <dbReference type="Pfam" id="PF01636"/>
    </source>
</evidence>
<keyword evidence="3" id="KW-1185">Reference proteome</keyword>
<dbReference type="GO" id="GO:0016740">
    <property type="term" value="F:transferase activity"/>
    <property type="evidence" value="ECO:0007669"/>
    <property type="project" value="UniProtKB-KW"/>
</dbReference>
<dbReference type="Gene3D" id="1.10.510.10">
    <property type="entry name" value="Transferase(Phosphotransferase) domain 1"/>
    <property type="match status" value="1"/>
</dbReference>
<dbReference type="AlphaFoldDB" id="A0A7W7CG18"/>
<feature type="domain" description="Aminoglycoside phosphotransferase" evidence="1">
    <location>
        <begin position="98"/>
        <end position="262"/>
    </location>
</feature>
<sequence>MKDRPPDLDDHTLHQALHAWNITAVTLTHAPVGFGDHHWTVTDQHTRRWFITVADLTAKPHCGPTPATAWHGLRQAMTTSATLPLDFVAAPVSTPEGETLRRLGPHYALSVFPFLDGTTGHFGDPVTRPDRTATLTLLAHLHRTKPPAATPICQPALPSRAYLTAALTSLRTLWTGGPFAEPARALTAQHATGLHHRLAEFDRRAATPHGTPVITHGEPHPGNLMRLENRHILLDWDTVGLAAPERDLWLVAQDDQDLAHYTEISGRPVDHSALELYRLRWALDDMAAFLHWFRSPHTRTPDTEQAWTGFTETLSALTGTTMGTDPTAAP</sequence>
<dbReference type="InterPro" id="IPR011009">
    <property type="entry name" value="Kinase-like_dom_sf"/>
</dbReference>
<protein>
    <submittedName>
        <fullName evidence="2">Spectinomycin phosphotransferase</fullName>
    </submittedName>
</protein>
<dbReference type="Proteomes" id="UP000533598">
    <property type="component" value="Unassembled WGS sequence"/>
</dbReference>
<dbReference type="SUPFAM" id="SSF56112">
    <property type="entry name" value="Protein kinase-like (PK-like)"/>
    <property type="match status" value="1"/>
</dbReference>
<organism evidence="2 3">
    <name type="scientific">Crossiella cryophila</name>
    <dbReference type="NCBI Taxonomy" id="43355"/>
    <lineage>
        <taxon>Bacteria</taxon>
        <taxon>Bacillati</taxon>
        <taxon>Actinomycetota</taxon>
        <taxon>Actinomycetes</taxon>
        <taxon>Pseudonocardiales</taxon>
        <taxon>Pseudonocardiaceae</taxon>
        <taxon>Crossiella</taxon>
    </lineage>
</organism>
<dbReference type="Pfam" id="PF01636">
    <property type="entry name" value="APH"/>
    <property type="match status" value="1"/>
</dbReference>
<dbReference type="Gene3D" id="1.20.58.840">
    <property type="match status" value="1"/>
</dbReference>
<evidence type="ECO:0000313" key="3">
    <source>
        <dbReference type="Proteomes" id="UP000533598"/>
    </source>
</evidence>
<comment type="caution">
    <text evidence="2">The sequence shown here is derived from an EMBL/GenBank/DDBJ whole genome shotgun (WGS) entry which is preliminary data.</text>
</comment>
<proteinExistence type="predicted"/>
<gene>
    <name evidence="2" type="ORF">HNR67_005231</name>
</gene>
<keyword evidence="2" id="KW-0808">Transferase</keyword>
<reference evidence="2 3" key="1">
    <citation type="submission" date="2020-08" db="EMBL/GenBank/DDBJ databases">
        <title>Sequencing the genomes of 1000 actinobacteria strains.</title>
        <authorList>
            <person name="Klenk H.-P."/>
        </authorList>
    </citation>
    <scope>NUCLEOTIDE SEQUENCE [LARGE SCALE GENOMIC DNA]</scope>
    <source>
        <strain evidence="2 3">DSM 44230</strain>
    </source>
</reference>
<dbReference type="RefSeq" id="WP_246492601.1">
    <property type="nucleotide sequence ID" value="NZ_BAAAUI010000048.1"/>
</dbReference>
<accession>A0A7W7CG18</accession>
<dbReference type="EMBL" id="JACHMH010000001">
    <property type="protein sequence ID" value="MBB4679113.1"/>
    <property type="molecule type" value="Genomic_DNA"/>
</dbReference>